<protein>
    <submittedName>
        <fullName evidence="3">Putative hydrolase</fullName>
    </submittedName>
</protein>
<dbReference type="HOGENOM" id="CLU_031317_0_2_5"/>
<dbReference type="SMART" id="SM00849">
    <property type="entry name" value="Lactamase_B"/>
    <property type="match status" value="1"/>
</dbReference>
<dbReference type="InterPro" id="IPR044094">
    <property type="entry name" value="AtsA-like_MBL-fold"/>
</dbReference>
<sequence length="304" mass="33121">MKVTLLGTGTPTPRIGSFSASTLVEAGPEKLLFDMGRGSTVRLFQKRIPLGAITAHFITHLHSDHIVGLPDMWLSGWIGTPWASRKSPMVIFGPTGTVAMTQNLTKAFSEDIRIREDDEHLPPEGVAFNASDIQPGLVYEKNGVQVTAIEVNHGEKIKPAFGYVIEYGGKKVVLSGDTKYDERVANAAKGADLLVHEVAIIEPDLVKDYPSYRDIEAHHTSPEEAGRIFSLAKPKLAVYSHIVFATVKPVQDVPEEALLRRTRATYQGPLVIGHDLMSFSVGDGVSSYGPNGEPIKPLMGDDQR</sequence>
<evidence type="ECO:0000313" key="4">
    <source>
        <dbReference type="Proteomes" id="UP000011841"/>
    </source>
</evidence>
<dbReference type="Proteomes" id="UP000011841">
    <property type="component" value="Chromosome"/>
</dbReference>
<dbReference type="eggNOG" id="COG1234">
    <property type="taxonomic scope" value="Bacteria"/>
</dbReference>
<evidence type="ECO:0000313" key="3">
    <source>
        <dbReference type="EMBL" id="BAM88935.1"/>
    </source>
</evidence>
<gene>
    <name evidence="3" type="ORF">S58_29340</name>
</gene>
<evidence type="ECO:0000259" key="2">
    <source>
        <dbReference type="SMART" id="SM00849"/>
    </source>
</evidence>
<dbReference type="InterPro" id="IPR036866">
    <property type="entry name" value="RibonucZ/Hydroxyglut_hydro"/>
</dbReference>
<name>M4ZRS8_9BRAD</name>
<proteinExistence type="predicted"/>
<dbReference type="Pfam" id="PF12706">
    <property type="entry name" value="Lactamase_B_2"/>
    <property type="match status" value="1"/>
</dbReference>
<dbReference type="PATRIC" id="fig|1245469.3.peg.3001"/>
<feature type="domain" description="Metallo-beta-lactamase" evidence="2">
    <location>
        <begin position="18"/>
        <end position="219"/>
    </location>
</feature>
<accession>M4ZRS8</accession>
<dbReference type="Gene3D" id="3.60.15.10">
    <property type="entry name" value="Ribonuclease Z/Hydroxyacylglutathione hydrolase-like"/>
    <property type="match status" value="1"/>
</dbReference>
<organism evidence="3 4">
    <name type="scientific">Bradyrhizobium oligotrophicum S58</name>
    <dbReference type="NCBI Taxonomy" id="1245469"/>
    <lineage>
        <taxon>Bacteria</taxon>
        <taxon>Pseudomonadati</taxon>
        <taxon>Pseudomonadota</taxon>
        <taxon>Alphaproteobacteria</taxon>
        <taxon>Hyphomicrobiales</taxon>
        <taxon>Nitrobacteraceae</taxon>
        <taxon>Bradyrhizobium</taxon>
    </lineage>
</organism>
<dbReference type="CDD" id="cd07719">
    <property type="entry name" value="arylsulfatase_AtsA-like_MBL-fold"/>
    <property type="match status" value="1"/>
</dbReference>
<keyword evidence="1 3" id="KW-0378">Hydrolase</keyword>
<dbReference type="PANTHER" id="PTHR46018">
    <property type="entry name" value="ZINC PHOSPHODIESTERASE ELAC PROTEIN 1"/>
    <property type="match status" value="1"/>
</dbReference>
<reference evidence="3 4" key="1">
    <citation type="journal article" date="2013" name="Appl. Environ. Microbiol.">
        <title>Genome analysis suggests that the soil oligotrophic bacterium Agromonas oligotrophica (Bradyrhizobium oligotrophicum) is a nitrogen-fixing symbiont of Aeschynomene indica.</title>
        <authorList>
            <person name="Okubo T."/>
            <person name="Fukushima S."/>
            <person name="Itakura M."/>
            <person name="Oshima K."/>
            <person name="Longtonglang A."/>
            <person name="Teaumroong N."/>
            <person name="Mitsui H."/>
            <person name="Hattori M."/>
            <person name="Hattori R."/>
            <person name="Hattori T."/>
            <person name="Minamisawa K."/>
        </authorList>
    </citation>
    <scope>NUCLEOTIDE SEQUENCE [LARGE SCALE GENOMIC DNA]</scope>
    <source>
        <strain evidence="3 4">S58</strain>
    </source>
</reference>
<dbReference type="InterPro" id="IPR001279">
    <property type="entry name" value="Metallo-B-lactamas"/>
</dbReference>
<dbReference type="SUPFAM" id="SSF56281">
    <property type="entry name" value="Metallo-hydrolase/oxidoreductase"/>
    <property type="match status" value="1"/>
</dbReference>
<evidence type="ECO:0000256" key="1">
    <source>
        <dbReference type="ARBA" id="ARBA00022801"/>
    </source>
</evidence>
<dbReference type="PANTHER" id="PTHR46018:SF2">
    <property type="entry name" value="ZINC PHOSPHODIESTERASE ELAC PROTEIN 1"/>
    <property type="match status" value="1"/>
</dbReference>
<keyword evidence="4" id="KW-1185">Reference proteome</keyword>
<dbReference type="KEGG" id="aol:S58_29340"/>
<dbReference type="GO" id="GO:0042781">
    <property type="term" value="F:3'-tRNA processing endoribonuclease activity"/>
    <property type="evidence" value="ECO:0007669"/>
    <property type="project" value="TreeGrafter"/>
</dbReference>
<dbReference type="AlphaFoldDB" id="M4ZRS8"/>
<dbReference type="EMBL" id="AP012603">
    <property type="protein sequence ID" value="BAM88935.1"/>
    <property type="molecule type" value="Genomic_DNA"/>
</dbReference>